<organism evidence="1 2">
    <name type="scientific">Hyella patelloides LEGE 07179</name>
    <dbReference type="NCBI Taxonomy" id="945734"/>
    <lineage>
        <taxon>Bacteria</taxon>
        <taxon>Bacillati</taxon>
        <taxon>Cyanobacteriota</taxon>
        <taxon>Cyanophyceae</taxon>
        <taxon>Pleurocapsales</taxon>
        <taxon>Hyellaceae</taxon>
        <taxon>Hyella</taxon>
    </lineage>
</organism>
<name>A0A563VL18_9CYAN</name>
<reference evidence="1 2" key="1">
    <citation type="submission" date="2019-01" db="EMBL/GenBank/DDBJ databases">
        <authorList>
            <person name="Brito A."/>
        </authorList>
    </citation>
    <scope>NUCLEOTIDE SEQUENCE [LARGE SCALE GENOMIC DNA]</scope>
    <source>
        <strain evidence="1">1</strain>
    </source>
</reference>
<protein>
    <submittedName>
        <fullName evidence="1">Uncharacterized protein</fullName>
    </submittedName>
</protein>
<dbReference type="AlphaFoldDB" id="A0A563VL18"/>
<sequence length="34" mass="4032">MKFLSRIKYDRYPDLTSVYVTIEKLGVIENSNTH</sequence>
<gene>
    <name evidence="1" type="ORF">H1P_1340012</name>
</gene>
<proteinExistence type="predicted"/>
<dbReference type="EMBL" id="CAACVJ010000040">
    <property type="protein sequence ID" value="VEP12112.1"/>
    <property type="molecule type" value="Genomic_DNA"/>
</dbReference>
<evidence type="ECO:0000313" key="1">
    <source>
        <dbReference type="EMBL" id="VEP12112.1"/>
    </source>
</evidence>
<accession>A0A563VL18</accession>
<keyword evidence="2" id="KW-1185">Reference proteome</keyword>
<evidence type="ECO:0000313" key="2">
    <source>
        <dbReference type="Proteomes" id="UP000320055"/>
    </source>
</evidence>
<dbReference type="Proteomes" id="UP000320055">
    <property type="component" value="Unassembled WGS sequence"/>
</dbReference>